<name>A0AAD9QX42_ACRCE</name>
<sequence length="71" mass="7908">MQEAFCGAYLNILRTGGLDGLFLIFTSLVIQTKHHSRLFSFKVSALAILPFFVRVSFGKGIKNLSQTLTED</sequence>
<dbReference type="Proteomes" id="UP001249851">
    <property type="component" value="Unassembled WGS sequence"/>
</dbReference>
<comment type="caution">
    <text evidence="2">The sequence shown here is derived from an EMBL/GenBank/DDBJ whole genome shotgun (WGS) entry which is preliminary data.</text>
</comment>
<proteinExistence type="predicted"/>
<reference evidence="2" key="1">
    <citation type="journal article" date="2023" name="G3 (Bethesda)">
        <title>Whole genome assembly and annotation of the endangered Caribbean coral Acropora cervicornis.</title>
        <authorList>
            <person name="Selwyn J.D."/>
            <person name="Vollmer S.V."/>
        </authorList>
    </citation>
    <scope>NUCLEOTIDE SEQUENCE</scope>
    <source>
        <strain evidence="2">K2</strain>
    </source>
</reference>
<dbReference type="EMBL" id="JARQWQ010000011">
    <property type="protein sequence ID" value="KAK2568992.1"/>
    <property type="molecule type" value="Genomic_DNA"/>
</dbReference>
<keyword evidence="1" id="KW-1133">Transmembrane helix</keyword>
<protein>
    <submittedName>
        <fullName evidence="2">Uncharacterized protein</fullName>
    </submittedName>
</protein>
<reference evidence="2" key="2">
    <citation type="journal article" date="2023" name="Science">
        <title>Genomic signatures of disease resistance in endangered staghorn corals.</title>
        <authorList>
            <person name="Vollmer S.V."/>
            <person name="Selwyn J.D."/>
            <person name="Despard B.A."/>
            <person name="Roesel C.L."/>
        </authorList>
    </citation>
    <scope>NUCLEOTIDE SEQUENCE</scope>
    <source>
        <strain evidence="2">K2</strain>
    </source>
</reference>
<keyword evidence="3" id="KW-1185">Reference proteome</keyword>
<feature type="transmembrane region" description="Helical" evidence="1">
    <location>
        <begin position="38"/>
        <end position="57"/>
    </location>
</feature>
<gene>
    <name evidence="2" type="ORF">P5673_007106</name>
</gene>
<keyword evidence="1" id="KW-0812">Transmembrane</keyword>
<evidence type="ECO:0000256" key="1">
    <source>
        <dbReference type="SAM" id="Phobius"/>
    </source>
</evidence>
<dbReference type="AlphaFoldDB" id="A0AAD9QX42"/>
<evidence type="ECO:0000313" key="2">
    <source>
        <dbReference type="EMBL" id="KAK2568992.1"/>
    </source>
</evidence>
<keyword evidence="1" id="KW-0472">Membrane</keyword>
<accession>A0AAD9QX42</accession>
<feature type="transmembrane region" description="Helical" evidence="1">
    <location>
        <begin position="12"/>
        <end position="32"/>
    </location>
</feature>
<evidence type="ECO:0000313" key="3">
    <source>
        <dbReference type="Proteomes" id="UP001249851"/>
    </source>
</evidence>
<organism evidence="2 3">
    <name type="scientific">Acropora cervicornis</name>
    <name type="common">Staghorn coral</name>
    <dbReference type="NCBI Taxonomy" id="6130"/>
    <lineage>
        <taxon>Eukaryota</taxon>
        <taxon>Metazoa</taxon>
        <taxon>Cnidaria</taxon>
        <taxon>Anthozoa</taxon>
        <taxon>Hexacorallia</taxon>
        <taxon>Scleractinia</taxon>
        <taxon>Astrocoeniina</taxon>
        <taxon>Acroporidae</taxon>
        <taxon>Acropora</taxon>
    </lineage>
</organism>